<dbReference type="Gene3D" id="2.120.10.30">
    <property type="entry name" value="TolB, C-terminal domain"/>
    <property type="match status" value="1"/>
</dbReference>
<proteinExistence type="predicted"/>
<dbReference type="OrthoDB" id="5522807at2"/>
<dbReference type="Proteomes" id="UP000019678">
    <property type="component" value="Unassembled WGS sequence"/>
</dbReference>
<dbReference type="PANTHER" id="PTHR42754:SF1">
    <property type="entry name" value="LIPOPROTEIN"/>
    <property type="match status" value="1"/>
</dbReference>
<evidence type="ECO:0000313" key="3">
    <source>
        <dbReference type="Proteomes" id="UP000019678"/>
    </source>
</evidence>
<organism evidence="2 3">
    <name type="scientific">Chondromyces apiculatus DSM 436</name>
    <dbReference type="NCBI Taxonomy" id="1192034"/>
    <lineage>
        <taxon>Bacteria</taxon>
        <taxon>Pseudomonadati</taxon>
        <taxon>Myxococcota</taxon>
        <taxon>Polyangia</taxon>
        <taxon>Polyangiales</taxon>
        <taxon>Polyangiaceae</taxon>
        <taxon>Chondromyces</taxon>
    </lineage>
</organism>
<dbReference type="eggNOG" id="COG1520">
    <property type="taxonomic scope" value="Bacteria"/>
</dbReference>
<dbReference type="AlphaFoldDB" id="A0A017TG62"/>
<comment type="caution">
    <text evidence="2">The sequence shown here is derived from an EMBL/GenBank/DDBJ whole genome shotgun (WGS) entry which is preliminary data.</text>
</comment>
<dbReference type="PANTHER" id="PTHR42754">
    <property type="entry name" value="ENDOGLUCANASE"/>
    <property type="match status" value="1"/>
</dbReference>
<dbReference type="STRING" id="1192034.CAP_6934"/>
<dbReference type="RefSeq" id="WP_156040500.1">
    <property type="nucleotide sequence ID" value="NZ_ASRX01000006.1"/>
</dbReference>
<keyword evidence="3" id="KW-1185">Reference proteome</keyword>
<reference evidence="2 3" key="1">
    <citation type="submission" date="2013-05" db="EMBL/GenBank/DDBJ databases">
        <title>Genome assembly of Chondromyces apiculatus DSM 436.</title>
        <authorList>
            <person name="Sharma G."/>
            <person name="Khatri I."/>
            <person name="Kaur C."/>
            <person name="Mayilraj S."/>
            <person name="Subramanian S."/>
        </authorList>
    </citation>
    <scope>NUCLEOTIDE SEQUENCE [LARGE SCALE GENOMIC DNA]</scope>
    <source>
        <strain evidence="2 3">DSM 436</strain>
    </source>
</reference>
<dbReference type="InterPro" id="IPR011042">
    <property type="entry name" value="6-blade_b-propeller_TolB-like"/>
</dbReference>
<dbReference type="SUPFAM" id="SSF101898">
    <property type="entry name" value="NHL repeat"/>
    <property type="match status" value="1"/>
</dbReference>
<evidence type="ECO:0000313" key="2">
    <source>
        <dbReference type="EMBL" id="EYF07912.1"/>
    </source>
</evidence>
<protein>
    <submittedName>
        <fullName evidence="2">Uncharacterized protein</fullName>
    </submittedName>
</protein>
<accession>A0A017TG62</accession>
<feature type="compositionally biased region" description="Gly residues" evidence="1">
    <location>
        <begin position="40"/>
        <end position="61"/>
    </location>
</feature>
<sequence>MNVKTGTNAGPLLWATALAFGLLVGCGGDDTKPSATGGPDNTGGAGGAGGTDGAGGTGGSGLPPEPPVDPTPWSGAYGDLAENDFSRRLKLDVDPTGNVALIGMATGILDFGGGPFGSATASSGFLARFDVRGNHVWSRRLSTALPFGVAFDREGNMVVTGKLTGEEDFGGGPLVPADGTDLFIVKLDPEGGHLWSKAFGAGGSQQGTSVAVKDTGDIVITGTVAGTIDLGGGPLESGTGGTLIAQLDADGNHAWSRVLADTPYPDGIAVDRTGGIVVAIGGAFPYRIVKLDPGGADVWSRDIAGAFGDTLSNRVSCDDDGNVLVTGHFGSTLQIGSLTLEALSSAPLEPGTTDYDGFVAKLDASGTPLWARRFGDGAAARGIGVAAVGDEIALAGIFDVSMDLGGAAIVGRDCSTGFASRLDAAGNALWSRPFANEGVSSCLNVQDMAMSGTSNLVMTGFFAGTADFGTGPTSRGDAWPGWTAFVAKLPQ</sequence>
<dbReference type="PROSITE" id="PS51257">
    <property type="entry name" value="PROKAR_LIPOPROTEIN"/>
    <property type="match status" value="1"/>
</dbReference>
<evidence type="ECO:0000256" key="1">
    <source>
        <dbReference type="SAM" id="MobiDB-lite"/>
    </source>
</evidence>
<name>A0A017TG62_9BACT</name>
<feature type="region of interest" description="Disordered" evidence="1">
    <location>
        <begin position="33"/>
        <end position="79"/>
    </location>
</feature>
<gene>
    <name evidence="2" type="ORF">CAP_6934</name>
</gene>
<dbReference type="EMBL" id="ASRX01000006">
    <property type="protein sequence ID" value="EYF07912.1"/>
    <property type="molecule type" value="Genomic_DNA"/>
</dbReference>